<keyword evidence="2" id="KW-1185">Reference proteome</keyword>
<evidence type="ECO:0000313" key="1">
    <source>
        <dbReference type="EMBL" id="SJM90100.1"/>
    </source>
</evidence>
<organism evidence="1 2">
    <name type="scientific">Crenothrix polyspora</name>
    <dbReference type="NCBI Taxonomy" id="360316"/>
    <lineage>
        <taxon>Bacteria</taxon>
        <taxon>Pseudomonadati</taxon>
        <taxon>Pseudomonadota</taxon>
        <taxon>Gammaproteobacteria</taxon>
        <taxon>Methylococcales</taxon>
        <taxon>Crenotrichaceae</taxon>
        <taxon>Crenothrix</taxon>
    </lineage>
</organism>
<proteinExistence type="predicted"/>
<reference evidence="2" key="1">
    <citation type="submission" date="2017-02" db="EMBL/GenBank/DDBJ databases">
        <authorList>
            <person name="Daims H."/>
        </authorList>
    </citation>
    <scope>NUCLEOTIDE SEQUENCE [LARGE SCALE GENOMIC DNA]</scope>
</reference>
<sequence>MIDYQSCIAKIQIELDHVNRIDELYMLTLGFCKLRFIINLKLFCVCRNY</sequence>
<dbReference type="Proteomes" id="UP000195667">
    <property type="component" value="Unassembled WGS sequence"/>
</dbReference>
<dbReference type="EMBL" id="FUKI01000040">
    <property type="protein sequence ID" value="SJM90100.1"/>
    <property type="molecule type" value="Genomic_DNA"/>
</dbReference>
<evidence type="ECO:0000313" key="2">
    <source>
        <dbReference type="Proteomes" id="UP000195667"/>
    </source>
</evidence>
<protein>
    <submittedName>
        <fullName evidence="1">Uncharacterized protein</fullName>
    </submittedName>
</protein>
<accession>A0A1R4H216</accession>
<dbReference type="AlphaFoldDB" id="A0A1R4H216"/>
<name>A0A1R4H216_9GAMM</name>
<gene>
    <name evidence="1" type="ORF">CRENPOLYSF1_1340007</name>
</gene>